<evidence type="ECO:0000256" key="2">
    <source>
        <dbReference type="ARBA" id="ARBA00022490"/>
    </source>
</evidence>
<evidence type="ECO:0000313" key="16">
    <source>
        <dbReference type="Proteomes" id="UP000229966"/>
    </source>
</evidence>
<dbReference type="HAMAP" id="MF_00049_B">
    <property type="entry name" value="Leu_tRNA_synth_B"/>
    <property type="match status" value="1"/>
</dbReference>
<dbReference type="Gene3D" id="3.10.20.590">
    <property type="match status" value="1"/>
</dbReference>
<name>A0A2M7CIL7_9BACT</name>
<dbReference type="PROSITE" id="PS00178">
    <property type="entry name" value="AA_TRNA_LIGASE_I"/>
    <property type="match status" value="1"/>
</dbReference>
<dbReference type="SUPFAM" id="SSF52374">
    <property type="entry name" value="Nucleotidylyl transferase"/>
    <property type="match status" value="1"/>
</dbReference>
<keyword evidence="4 9" id="KW-0547">Nucleotide-binding</keyword>
<dbReference type="Pfam" id="PF08264">
    <property type="entry name" value="Anticodon_1"/>
    <property type="match status" value="1"/>
</dbReference>
<dbReference type="GO" id="GO:0004823">
    <property type="term" value="F:leucine-tRNA ligase activity"/>
    <property type="evidence" value="ECO:0007669"/>
    <property type="project" value="UniProtKB-UniRule"/>
</dbReference>
<dbReference type="InterPro" id="IPR015413">
    <property type="entry name" value="Methionyl/Leucyl_tRNA_Synth"/>
</dbReference>
<dbReference type="Proteomes" id="UP000229966">
    <property type="component" value="Unassembled WGS sequence"/>
</dbReference>
<dbReference type="FunFam" id="3.40.50.620:FF:000077">
    <property type="entry name" value="Leucine--tRNA ligase"/>
    <property type="match status" value="1"/>
</dbReference>
<evidence type="ECO:0000256" key="3">
    <source>
        <dbReference type="ARBA" id="ARBA00022598"/>
    </source>
</evidence>
<proteinExistence type="inferred from homology"/>
<dbReference type="FunFam" id="1.10.730.10:FF:000002">
    <property type="entry name" value="Leucine--tRNA ligase"/>
    <property type="match status" value="1"/>
</dbReference>
<protein>
    <recommendedName>
        <fullName evidence="9">Leucine--tRNA ligase</fullName>
        <ecNumber evidence="9">6.1.1.4</ecNumber>
    </recommendedName>
    <alternativeName>
        <fullName evidence="9">Leucyl-tRNA synthetase</fullName>
        <shortName evidence="9">LeuRS</shortName>
    </alternativeName>
</protein>
<evidence type="ECO:0000256" key="9">
    <source>
        <dbReference type="HAMAP-Rule" id="MF_00049"/>
    </source>
</evidence>
<dbReference type="Pfam" id="PF09334">
    <property type="entry name" value="tRNA-synt_1g"/>
    <property type="match status" value="1"/>
</dbReference>
<evidence type="ECO:0000256" key="1">
    <source>
        <dbReference type="ARBA" id="ARBA00005594"/>
    </source>
</evidence>
<dbReference type="Gene3D" id="1.10.730.10">
    <property type="entry name" value="Isoleucyl-tRNA Synthetase, Domain 1"/>
    <property type="match status" value="1"/>
</dbReference>
<evidence type="ECO:0000256" key="4">
    <source>
        <dbReference type="ARBA" id="ARBA00022741"/>
    </source>
</evidence>
<dbReference type="Gene3D" id="3.40.50.620">
    <property type="entry name" value="HUPs"/>
    <property type="match status" value="2"/>
</dbReference>
<comment type="catalytic activity">
    <reaction evidence="8 9">
        <text>tRNA(Leu) + L-leucine + ATP = L-leucyl-tRNA(Leu) + AMP + diphosphate</text>
        <dbReference type="Rhea" id="RHEA:11688"/>
        <dbReference type="Rhea" id="RHEA-COMP:9613"/>
        <dbReference type="Rhea" id="RHEA-COMP:9622"/>
        <dbReference type="ChEBI" id="CHEBI:30616"/>
        <dbReference type="ChEBI" id="CHEBI:33019"/>
        <dbReference type="ChEBI" id="CHEBI:57427"/>
        <dbReference type="ChEBI" id="CHEBI:78442"/>
        <dbReference type="ChEBI" id="CHEBI:78494"/>
        <dbReference type="ChEBI" id="CHEBI:456215"/>
        <dbReference type="EC" id="6.1.1.4"/>
    </reaction>
</comment>
<keyword evidence="3 9" id="KW-0436">Ligase</keyword>
<dbReference type="PANTHER" id="PTHR43740">
    <property type="entry name" value="LEUCYL-TRNA SYNTHETASE"/>
    <property type="match status" value="1"/>
</dbReference>
<keyword evidence="7 9" id="KW-0030">Aminoacyl-tRNA synthetase</keyword>
<keyword evidence="5 9" id="KW-0067">ATP-binding</keyword>
<dbReference type="EMBL" id="PEUM01000039">
    <property type="protein sequence ID" value="PIV25468.1"/>
    <property type="molecule type" value="Genomic_DNA"/>
</dbReference>
<keyword evidence="6 9" id="KW-0648">Protein biosynthesis</keyword>
<dbReference type="GO" id="GO:0006429">
    <property type="term" value="P:leucyl-tRNA aminoacylation"/>
    <property type="evidence" value="ECO:0007669"/>
    <property type="project" value="UniProtKB-UniRule"/>
</dbReference>
<sequence>MNKEKYDHSKIEKKWQDVWKKAQIFKTKFGNNGKNFYCLDMFPYPSGQGLHVGHPRGYTATDVYARYMRMKGFCVLHPMGWDAFGLPAENYAIRNKIHPSLAVRQNIQKFKKQISSFGFSYDWSREINTTDPDYYKWTQWIFLKLFKRGLAYESDAPINWCPSCKTGLANEEVVNGKCERCGKQTESKKIRQWILKITQYADQLLKGLDDLDWPESIKTMQRNWIGKSEGATIKFQIINNKLQNSNKYIEVFTTRADTLYGCTYLVVAPEYFISNLKAQIDALTASKPKSQFIFENLTEIERYCAIATKQLNIDKQHFDKNKTGVEIKGIKAINPINQKEIPIFVSDYVLNEYGTGAIMAVPAHDARDFEFAKKYNLPVIDVIQNDDTGILPFLGEGKIKNSNEFNEFSSNLGAKQIILKLKKQGLAQKHIQYKLRDWIFSRQRYWGEPIPVIHCPKCGVVPVPEKDLPVLLPSVKSYEPIGTGESPLANIREWVNTKCPSCSGDAQRETNTMPQWAGSCWYYLAYLAKNNSKFEILNSKLFNNWLPVNLYVGGAEHAVLHLLYVRFWHKVLFDEKIVGSKEPFQKLINVGMIVAPNGQKMSKSRGNVISPDDLIKKYGADSLRLTELFIGPFSQSIQWNKNGIIGMRKFLERIISLKSKISPKSNQKIENGLNKMLVKVDKDIKSFQFNTAISAMMIFVNLSIKEKSISKGQYKKLLAVLSPFAPHIAQELWSKLGKNNFICQQAYPSYKHQKKEQIINIPVQINGKLRGEIKININDKKEFIIECAKNNPKIKLWVNGKIIKTIYIPLKIINFVVK</sequence>
<dbReference type="InterPro" id="IPR002302">
    <property type="entry name" value="Leu-tRNA-ligase"/>
</dbReference>
<evidence type="ECO:0000256" key="5">
    <source>
        <dbReference type="ARBA" id="ARBA00022840"/>
    </source>
</evidence>
<feature type="domain" description="Methionyl/Valyl/Leucyl/Isoleucyl-tRNA synthetase anticodon-binding" evidence="12">
    <location>
        <begin position="667"/>
        <end position="783"/>
    </location>
</feature>
<dbReference type="EC" id="6.1.1.4" evidence="9"/>
<dbReference type="Pfam" id="PF00133">
    <property type="entry name" value="tRNA-synt_1"/>
    <property type="match status" value="1"/>
</dbReference>
<feature type="domain" description="Methionyl/Leucyl tRNA synthetase" evidence="13">
    <location>
        <begin position="42"/>
        <end position="185"/>
    </location>
</feature>
<dbReference type="NCBIfam" id="TIGR00396">
    <property type="entry name" value="leuS_bact"/>
    <property type="match status" value="1"/>
</dbReference>
<comment type="subcellular location">
    <subcellularLocation>
        <location evidence="9">Cytoplasm</location>
    </subcellularLocation>
</comment>
<evidence type="ECO:0000256" key="7">
    <source>
        <dbReference type="ARBA" id="ARBA00023146"/>
    </source>
</evidence>
<evidence type="ECO:0000259" key="12">
    <source>
        <dbReference type="Pfam" id="PF08264"/>
    </source>
</evidence>
<evidence type="ECO:0000256" key="8">
    <source>
        <dbReference type="ARBA" id="ARBA00047469"/>
    </source>
</evidence>
<comment type="similarity">
    <text evidence="1 9 10">Belongs to the class-I aminoacyl-tRNA synthetase family.</text>
</comment>
<dbReference type="SUPFAM" id="SSF47323">
    <property type="entry name" value="Anticodon-binding domain of a subclass of class I aminoacyl-tRNA synthetases"/>
    <property type="match status" value="1"/>
</dbReference>
<reference evidence="16" key="1">
    <citation type="submission" date="2017-09" db="EMBL/GenBank/DDBJ databases">
        <title>Depth-based differentiation of microbial function through sediment-hosted aquifers and enrichment of novel symbionts in the deep terrestrial subsurface.</title>
        <authorList>
            <person name="Probst A.J."/>
            <person name="Ladd B."/>
            <person name="Jarett J.K."/>
            <person name="Geller-Mcgrath D.E."/>
            <person name="Sieber C.M.K."/>
            <person name="Emerson J.B."/>
            <person name="Anantharaman K."/>
            <person name="Thomas B.C."/>
            <person name="Malmstrom R."/>
            <person name="Stieglmeier M."/>
            <person name="Klingl A."/>
            <person name="Woyke T."/>
            <person name="Ryan C.M."/>
            <person name="Banfield J.F."/>
        </authorList>
    </citation>
    <scope>NUCLEOTIDE SEQUENCE [LARGE SCALE GENOMIC DNA]</scope>
</reference>
<dbReference type="FunFam" id="3.40.50.620:FF:000056">
    <property type="entry name" value="Leucine--tRNA ligase"/>
    <property type="match status" value="1"/>
</dbReference>
<feature type="binding site" evidence="9">
    <location>
        <position position="603"/>
    </location>
    <ligand>
        <name>ATP</name>
        <dbReference type="ChEBI" id="CHEBI:30616"/>
    </ligand>
</feature>
<dbReference type="Pfam" id="PF13603">
    <property type="entry name" value="tRNA-synt_1_2"/>
    <property type="match status" value="1"/>
</dbReference>
<feature type="domain" description="Aminoacyl-tRNA synthetase class Ia" evidence="11">
    <location>
        <begin position="433"/>
        <end position="637"/>
    </location>
</feature>
<feature type="short sequence motif" description="'KMSKS' region" evidence="9">
    <location>
        <begin position="600"/>
        <end position="604"/>
    </location>
</feature>
<dbReference type="SUPFAM" id="SSF50677">
    <property type="entry name" value="ValRS/IleRS/LeuRS editing domain"/>
    <property type="match status" value="1"/>
</dbReference>
<comment type="caution">
    <text evidence="15">The sequence shown here is derived from an EMBL/GenBank/DDBJ whole genome shotgun (WGS) entry which is preliminary data.</text>
</comment>
<evidence type="ECO:0000256" key="10">
    <source>
        <dbReference type="RuleBase" id="RU363035"/>
    </source>
</evidence>
<keyword evidence="2 9" id="KW-0963">Cytoplasm</keyword>
<dbReference type="InterPro" id="IPR002300">
    <property type="entry name" value="aa-tRNA-synth_Ia"/>
</dbReference>
<evidence type="ECO:0000259" key="14">
    <source>
        <dbReference type="Pfam" id="PF13603"/>
    </source>
</evidence>
<feature type="domain" description="Leucyl-tRNA synthetase editing" evidence="14">
    <location>
        <begin position="222"/>
        <end position="420"/>
    </location>
</feature>
<evidence type="ECO:0000259" key="13">
    <source>
        <dbReference type="Pfam" id="PF09334"/>
    </source>
</evidence>
<evidence type="ECO:0000256" key="6">
    <source>
        <dbReference type="ARBA" id="ARBA00022917"/>
    </source>
</evidence>
<dbReference type="GO" id="GO:0005524">
    <property type="term" value="F:ATP binding"/>
    <property type="evidence" value="ECO:0007669"/>
    <property type="project" value="UniProtKB-UniRule"/>
</dbReference>
<evidence type="ECO:0000259" key="11">
    <source>
        <dbReference type="Pfam" id="PF00133"/>
    </source>
</evidence>
<dbReference type="CDD" id="cd00812">
    <property type="entry name" value="LeuRS_core"/>
    <property type="match status" value="1"/>
</dbReference>
<dbReference type="GO" id="GO:0002161">
    <property type="term" value="F:aminoacyl-tRNA deacylase activity"/>
    <property type="evidence" value="ECO:0007669"/>
    <property type="project" value="InterPro"/>
</dbReference>
<dbReference type="InterPro" id="IPR014729">
    <property type="entry name" value="Rossmann-like_a/b/a_fold"/>
</dbReference>
<comment type="caution">
    <text evidence="9">Lacks conserved residue(s) required for the propagation of feature annotation.</text>
</comment>
<dbReference type="CDD" id="cd07958">
    <property type="entry name" value="Anticodon_Ia_Leu_BEm"/>
    <property type="match status" value="1"/>
</dbReference>
<dbReference type="PRINTS" id="PR00985">
    <property type="entry name" value="TRNASYNTHLEU"/>
</dbReference>
<dbReference type="AlphaFoldDB" id="A0A2M7CIL7"/>
<dbReference type="InterPro" id="IPR009008">
    <property type="entry name" value="Val/Leu/Ile-tRNA-synth_edit"/>
</dbReference>
<accession>A0A2M7CIL7</accession>
<evidence type="ECO:0000313" key="15">
    <source>
        <dbReference type="EMBL" id="PIV25468.1"/>
    </source>
</evidence>
<gene>
    <name evidence="9" type="primary">leuS</name>
    <name evidence="15" type="ORF">COS38_01530</name>
</gene>
<dbReference type="InterPro" id="IPR009080">
    <property type="entry name" value="tRNAsynth_Ia_anticodon-bd"/>
</dbReference>
<dbReference type="InterPro" id="IPR013155">
    <property type="entry name" value="M/V/L/I-tRNA-synth_anticd-bd"/>
</dbReference>
<organism evidence="15 16">
    <name type="scientific">Candidatus Berkelbacteria bacterium CG03_land_8_20_14_0_80_40_36</name>
    <dbReference type="NCBI Taxonomy" id="1974509"/>
    <lineage>
        <taxon>Bacteria</taxon>
        <taxon>Candidatus Berkelbacteria</taxon>
    </lineage>
</organism>
<dbReference type="InterPro" id="IPR025709">
    <property type="entry name" value="Leu_tRNA-synth_edit"/>
</dbReference>
<dbReference type="PANTHER" id="PTHR43740:SF2">
    <property type="entry name" value="LEUCINE--TRNA LIGASE, MITOCHONDRIAL"/>
    <property type="match status" value="1"/>
</dbReference>
<dbReference type="InterPro" id="IPR001412">
    <property type="entry name" value="aa-tRNA-synth_I_CS"/>
</dbReference>
<dbReference type="GO" id="GO:0005829">
    <property type="term" value="C:cytosol"/>
    <property type="evidence" value="ECO:0007669"/>
    <property type="project" value="TreeGrafter"/>
</dbReference>